<reference evidence="2" key="2">
    <citation type="submission" date="2021-04" db="EMBL/GenBank/DDBJ databases">
        <authorList>
            <person name="Gilroy R."/>
        </authorList>
    </citation>
    <scope>NUCLEOTIDE SEQUENCE</scope>
    <source>
        <strain evidence="2">MalCec1-1739</strain>
    </source>
</reference>
<organism evidence="2 3">
    <name type="scientific">Candidatus Avibacteroides avistercoris</name>
    <dbReference type="NCBI Taxonomy" id="2840690"/>
    <lineage>
        <taxon>Bacteria</taxon>
        <taxon>Pseudomonadati</taxon>
        <taxon>Bacteroidota</taxon>
        <taxon>Bacteroidia</taxon>
        <taxon>Bacteroidales</taxon>
        <taxon>Bacteroidaceae</taxon>
        <taxon>Bacteroidaceae incertae sedis</taxon>
        <taxon>Candidatus Avibacteroides</taxon>
    </lineage>
</organism>
<evidence type="ECO:0000313" key="2">
    <source>
        <dbReference type="EMBL" id="HJD53038.1"/>
    </source>
</evidence>
<gene>
    <name evidence="2" type="ORF">IAA93_04860</name>
</gene>
<dbReference type="SUPFAM" id="SSF55729">
    <property type="entry name" value="Acyl-CoA N-acyltransferases (Nat)"/>
    <property type="match status" value="1"/>
</dbReference>
<dbReference type="PROSITE" id="PS51186">
    <property type="entry name" value="GNAT"/>
    <property type="match status" value="1"/>
</dbReference>
<name>A0A9D2UIG4_9BACT</name>
<dbReference type="Gene3D" id="3.40.630.30">
    <property type="match status" value="1"/>
</dbReference>
<evidence type="ECO:0000313" key="3">
    <source>
        <dbReference type="Proteomes" id="UP000787625"/>
    </source>
</evidence>
<feature type="domain" description="N-acetyltransferase" evidence="1">
    <location>
        <begin position="10"/>
        <end position="171"/>
    </location>
</feature>
<sequence>MENVFERGGIRLRPMEPDDADFFYTVENDSGEWGTSLFFTPRSLYFLKAYVQNSSNDIYEDKQLRMVIERSSDAERLGIIDLFDFNLVCSRAEVGVFILKEFRSNGYAATALRILADYAFTYLRLMQLYAFVNAENDAAARLFESAGFDETATLKKWFSFKGEYFDAKVFQLLG</sequence>
<comment type="caution">
    <text evidence="2">The sequence shown here is derived from an EMBL/GenBank/DDBJ whole genome shotgun (WGS) entry which is preliminary data.</text>
</comment>
<dbReference type="Proteomes" id="UP000787625">
    <property type="component" value="Unassembled WGS sequence"/>
</dbReference>
<dbReference type="Pfam" id="PF13302">
    <property type="entry name" value="Acetyltransf_3"/>
    <property type="match status" value="1"/>
</dbReference>
<accession>A0A9D2UIG4</accession>
<dbReference type="InterPro" id="IPR000182">
    <property type="entry name" value="GNAT_dom"/>
</dbReference>
<dbReference type="InterPro" id="IPR016181">
    <property type="entry name" value="Acyl_CoA_acyltransferase"/>
</dbReference>
<evidence type="ECO:0000259" key="1">
    <source>
        <dbReference type="PROSITE" id="PS51186"/>
    </source>
</evidence>
<protein>
    <submittedName>
        <fullName evidence="2">GNAT family N-acetyltransferase</fullName>
    </submittedName>
</protein>
<proteinExistence type="predicted"/>
<dbReference type="GO" id="GO:0016747">
    <property type="term" value="F:acyltransferase activity, transferring groups other than amino-acyl groups"/>
    <property type="evidence" value="ECO:0007669"/>
    <property type="project" value="InterPro"/>
</dbReference>
<dbReference type="PANTHER" id="PTHR43415:SF3">
    <property type="entry name" value="GNAT-FAMILY ACETYLTRANSFERASE"/>
    <property type="match status" value="1"/>
</dbReference>
<dbReference type="EMBL" id="DWUP01000099">
    <property type="protein sequence ID" value="HJD53038.1"/>
    <property type="molecule type" value="Genomic_DNA"/>
</dbReference>
<dbReference type="AlphaFoldDB" id="A0A9D2UIG4"/>
<reference evidence="2" key="1">
    <citation type="journal article" date="2021" name="PeerJ">
        <title>Extensive microbial diversity within the chicken gut microbiome revealed by metagenomics and culture.</title>
        <authorList>
            <person name="Gilroy R."/>
            <person name="Ravi A."/>
            <person name="Getino M."/>
            <person name="Pursley I."/>
            <person name="Horton D.L."/>
            <person name="Alikhan N.F."/>
            <person name="Baker D."/>
            <person name="Gharbi K."/>
            <person name="Hall N."/>
            <person name="Watson M."/>
            <person name="Adriaenssens E.M."/>
            <person name="Foster-Nyarko E."/>
            <person name="Jarju S."/>
            <person name="Secka A."/>
            <person name="Antonio M."/>
            <person name="Oren A."/>
            <person name="Chaudhuri R.R."/>
            <person name="La Ragione R."/>
            <person name="Hildebrand F."/>
            <person name="Pallen M.J."/>
        </authorList>
    </citation>
    <scope>NUCLEOTIDE SEQUENCE</scope>
    <source>
        <strain evidence="2">MalCec1-1739</strain>
    </source>
</reference>
<dbReference type="PANTHER" id="PTHR43415">
    <property type="entry name" value="SPERMIDINE N(1)-ACETYLTRANSFERASE"/>
    <property type="match status" value="1"/>
</dbReference>